<reference evidence="2" key="1">
    <citation type="submission" date="2018-02" db="EMBL/GenBank/DDBJ databases">
        <title>Rhizophora mucronata_Transcriptome.</title>
        <authorList>
            <person name="Meera S.P."/>
            <person name="Sreeshan A."/>
            <person name="Augustine A."/>
        </authorList>
    </citation>
    <scope>NUCLEOTIDE SEQUENCE</scope>
    <source>
        <tissue evidence="2">Leaf</tissue>
    </source>
</reference>
<keyword evidence="1" id="KW-1133">Transmembrane helix</keyword>
<name>A0A2P2J581_RHIMU</name>
<proteinExistence type="predicted"/>
<organism evidence="2">
    <name type="scientific">Rhizophora mucronata</name>
    <name type="common">Asiatic mangrove</name>
    <dbReference type="NCBI Taxonomy" id="61149"/>
    <lineage>
        <taxon>Eukaryota</taxon>
        <taxon>Viridiplantae</taxon>
        <taxon>Streptophyta</taxon>
        <taxon>Embryophyta</taxon>
        <taxon>Tracheophyta</taxon>
        <taxon>Spermatophyta</taxon>
        <taxon>Magnoliopsida</taxon>
        <taxon>eudicotyledons</taxon>
        <taxon>Gunneridae</taxon>
        <taxon>Pentapetalae</taxon>
        <taxon>rosids</taxon>
        <taxon>fabids</taxon>
        <taxon>Malpighiales</taxon>
        <taxon>Rhizophoraceae</taxon>
        <taxon>Rhizophora</taxon>
    </lineage>
</organism>
<protein>
    <submittedName>
        <fullName evidence="2">Uncharacterized protein</fullName>
    </submittedName>
</protein>
<dbReference type="AlphaFoldDB" id="A0A2P2J581"/>
<feature type="transmembrane region" description="Helical" evidence="1">
    <location>
        <begin position="6"/>
        <end position="27"/>
    </location>
</feature>
<dbReference type="EMBL" id="GGEC01008165">
    <property type="protein sequence ID" value="MBW88648.1"/>
    <property type="molecule type" value="Transcribed_RNA"/>
</dbReference>
<evidence type="ECO:0000256" key="1">
    <source>
        <dbReference type="SAM" id="Phobius"/>
    </source>
</evidence>
<feature type="transmembrane region" description="Helical" evidence="1">
    <location>
        <begin position="39"/>
        <end position="59"/>
    </location>
</feature>
<keyword evidence="1" id="KW-0472">Membrane</keyword>
<keyword evidence="1" id="KW-0812">Transmembrane</keyword>
<evidence type="ECO:0000313" key="2">
    <source>
        <dbReference type="EMBL" id="MBW88648.1"/>
    </source>
</evidence>
<accession>A0A2P2J581</accession>
<sequence>MKIIVTPPSLAILFLDIAITTIIIIINNSSSSKIRRRNIRGFGLFFKMKIIVVVGGGLLNCDTSLKTDTGLSCSLSSLLSHSRFLSVITSFSFILPCFRAREILASNEARFSWQGESLTAHFKEAGNAAELLMLNLGNLFVPLIPLDFSIILETG</sequence>